<evidence type="ECO:0000259" key="4">
    <source>
        <dbReference type="PROSITE" id="PS01031"/>
    </source>
</evidence>
<dbReference type="SUPFAM" id="SSF49764">
    <property type="entry name" value="HSP20-like chaperones"/>
    <property type="match status" value="1"/>
</dbReference>
<dbReference type="InterPro" id="IPR008978">
    <property type="entry name" value="HSP20-like_chaperone"/>
</dbReference>
<sequence>MARRANPFEDLEELFDRMRRQFEEATGSMDEVSVESLRSGMRIDVEDTGESFVVTADLPGFEKEDIDVRLSDQRLRISAEHAEETTEEGETEDDGRFVRQERHRSSMERVVRLPEPVDEGSVSAKFRNGVLTVTLAKTEPVETGRDIEIE</sequence>
<comment type="caution">
    <text evidence="5">The sequence shown here is derived from an EMBL/GenBank/DDBJ whole genome shotgun (WGS) entry which is preliminary data.</text>
</comment>
<dbReference type="PROSITE" id="PS01031">
    <property type="entry name" value="SHSP"/>
    <property type="match status" value="1"/>
</dbReference>
<dbReference type="EMBL" id="JBHSKX010000002">
    <property type="protein sequence ID" value="MFC5367332.1"/>
    <property type="molecule type" value="Genomic_DNA"/>
</dbReference>
<organism evidence="5 6">
    <name type="scientific">Salinirubrum litoreum</name>
    <dbReference type="NCBI Taxonomy" id="1126234"/>
    <lineage>
        <taxon>Archaea</taxon>
        <taxon>Methanobacteriati</taxon>
        <taxon>Methanobacteriota</taxon>
        <taxon>Stenosarchaea group</taxon>
        <taxon>Halobacteria</taxon>
        <taxon>Halobacteriales</taxon>
        <taxon>Haloferacaceae</taxon>
        <taxon>Salinirubrum</taxon>
    </lineage>
</organism>
<dbReference type="Gene3D" id="2.60.40.790">
    <property type="match status" value="1"/>
</dbReference>
<evidence type="ECO:0000256" key="1">
    <source>
        <dbReference type="PROSITE-ProRule" id="PRU00285"/>
    </source>
</evidence>
<evidence type="ECO:0000256" key="3">
    <source>
        <dbReference type="SAM" id="MobiDB-lite"/>
    </source>
</evidence>
<dbReference type="Pfam" id="PF00011">
    <property type="entry name" value="HSP20"/>
    <property type="match status" value="1"/>
</dbReference>
<name>A0ABD5RCB6_9EURY</name>
<dbReference type="InterPro" id="IPR002068">
    <property type="entry name" value="A-crystallin/Hsp20_dom"/>
</dbReference>
<keyword evidence="6" id="KW-1185">Reference proteome</keyword>
<dbReference type="AlphaFoldDB" id="A0ABD5RCB6"/>
<dbReference type="RefSeq" id="WP_227229593.1">
    <property type="nucleotide sequence ID" value="NZ_JAJCVJ010000002.1"/>
</dbReference>
<protein>
    <submittedName>
        <fullName evidence="5">Hsp20/alpha crystallin family protein</fullName>
    </submittedName>
</protein>
<comment type="similarity">
    <text evidence="1 2">Belongs to the small heat shock protein (HSP20) family.</text>
</comment>
<proteinExistence type="inferred from homology"/>
<accession>A0ABD5RCB6</accession>
<reference evidence="5 6" key="1">
    <citation type="journal article" date="2019" name="Int. J. Syst. Evol. Microbiol.">
        <title>The Global Catalogue of Microorganisms (GCM) 10K type strain sequencing project: providing services to taxonomists for standard genome sequencing and annotation.</title>
        <authorList>
            <consortium name="The Broad Institute Genomics Platform"/>
            <consortium name="The Broad Institute Genome Sequencing Center for Infectious Disease"/>
            <person name="Wu L."/>
            <person name="Ma J."/>
        </authorList>
    </citation>
    <scope>NUCLEOTIDE SEQUENCE [LARGE SCALE GENOMIC DNA]</scope>
    <source>
        <strain evidence="5 6">CGMCC 1.12237</strain>
    </source>
</reference>
<evidence type="ECO:0000256" key="2">
    <source>
        <dbReference type="RuleBase" id="RU003616"/>
    </source>
</evidence>
<dbReference type="PANTHER" id="PTHR11527">
    <property type="entry name" value="HEAT-SHOCK PROTEIN 20 FAMILY MEMBER"/>
    <property type="match status" value="1"/>
</dbReference>
<evidence type="ECO:0000313" key="6">
    <source>
        <dbReference type="Proteomes" id="UP001596201"/>
    </source>
</evidence>
<dbReference type="Proteomes" id="UP001596201">
    <property type="component" value="Unassembled WGS sequence"/>
</dbReference>
<gene>
    <name evidence="5" type="ORF">ACFPJ5_10300</name>
</gene>
<feature type="region of interest" description="Disordered" evidence="3">
    <location>
        <begin position="79"/>
        <end position="115"/>
    </location>
</feature>
<feature type="domain" description="SHSP" evidence="4">
    <location>
        <begin position="32"/>
        <end position="150"/>
    </location>
</feature>
<evidence type="ECO:0000313" key="5">
    <source>
        <dbReference type="EMBL" id="MFC5367332.1"/>
    </source>
</evidence>
<dbReference type="CDD" id="cd06464">
    <property type="entry name" value="ACD_sHsps-like"/>
    <property type="match status" value="1"/>
</dbReference>
<feature type="compositionally biased region" description="Basic and acidic residues" evidence="3">
    <location>
        <begin position="94"/>
        <end position="112"/>
    </location>
</feature>
<dbReference type="InterPro" id="IPR031107">
    <property type="entry name" value="Small_HSP"/>
</dbReference>